<proteinExistence type="predicted"/>
<name>B9TF16_RICCO</name>
<dbReference type="AlphaFoldDB" id="B9TF16"/>
<protein>
    <submittedName>
        <fullName evidence="1">Uncharacterized protein</fullName>
    </submittedName>
</protein>
<gene>
    <name evidence="1" type="ORF">RCOM_1914940</name>
</gene>
<sequence>MRVGLVDHFDRAQSDPLRGGIDCAFPIDQPHGEAVEIGLAQAVGPPEAGIVHHRRDPVLPQARCERHEVPDGRHIGPVARQLQPGLAACLSLDLDGEGQLGPFRRQADDLVPQFRDARRADNV</sequence>
<evidence type="ECO:0000313" key="1">
    <source>
        <dbReference type="EMBL" id="EEF25549.1"/>
    </source>
</evidence>
<keyword evidence="2" id="KW-1185">Reference proteome</keyword>
<accession>B9TF16</accession>
<evidence type="ECO:0000313" key="2">
    <source>
        <dbReference type="Proteomes" id="UP000008311"/>
    </source>
</evidence>
<dbReference type="EMBL" id="EQ979444">
    <property type="protein sequence ID" value="EEF25549.1"/>
    <property type="molecule type" value="Genomic_DNA"/>
</dbReference>
<organism evidence="1 2">
    <name type="scientific">Ricinus communis</name>
    <name type="common">Castor bean</name>
    <dbReference type="NCBI Taxonomy" id="3988"/>
    <lineage>
        <taxon>Eukaryota</taxon>
        <taxon>Viridiplantae</taxon>
        <taxon>Streptophyta</taxon>
        <taxon>Embryophyta</taxon>
        <taxon>Tracheophyta</taxon>
        <taxon>Spermatophyta</taxon>
        <taxon>Magnoliopsida</taxon>
        <taxon>eudicotyledons</taxon>
        <taxon>Gunneridae</taxon>
        <taxon>Pentapetalae</taxon>
        <taxon>rosids</taxon>
        <taxon>fabids</taxon>
        <taxon>Malpighiales</taxon>
        <taxon>Euphorbiaceae</taxon>
        <taxon>Acalyphoideae</taxon>
        <taxon>Acalypheae</taxon>
        <taxon>Ricinus</taxon>
    </lineage>
</organism>
<dbReference type="InParanoid" id="B9TF16"/>
<dbReference type="Proteomes" id="UP000008311">
    <property type="component" value="Unassembled WGS sequence"/>
</dbReference>
<reference evidence="2" key="1">
    <citation type="journal article" date="2010" name="Nat. Biotechnol.">
        <title>Draft genome sequence of the oilseed species Ricinus communis.</title>
        <authorList>
            <person name="Chan A.P."/>
            <person name="Crabtree J."/>
            <person name="Zhao Q."/>
            <person name="Lorenzi H."/>
            <person name="Orvis J."/>
            <person name="Puiu D."/>
            <person name="Melake-Berhan A."/>
            <person name="Jones K.M."/>
            <person name="Redman J."/>
            <person name="Chen G."/>
            <person name="Cahoon E.B."/>
            <person name="Gedil M."/>
            <person name="Stanke M."/>
            <person name="Haas B.J."/>
            <person name="Wortman J.R."/>
            <person name="Fraser-Liggett C.M."/>
            <person name="Ravel J."/>
            <person name="Rabinowicz P.D."/>
        </authorList>
    </citation>
    <scope>NUCLEOTIDE SEQUENCE [LARGE SCALE GENOMIC DNA]</scope>
    <source>
        <strain evidence="2">cv. Hale</strain>
    </source>
</reference>